<dbReference type="AlphaFoldDB" id="A0A371GGJ4"/>
<name>A0A371GGJ4_MUCPR</name>
<evidence type="ECO:0000256" key="1">
    <source>
        <dbReference type="SAM" id="MobiDB-lite"/>
    </source>
</evidence>
<feature type="non-terminal residue" evidence="2">
    <location>
        <position position="1"/>
    </location>
</feature>
<evidence type="ECO:0000313" key="3">
    <source>
        <dbReference type="Proteomes" id="UP000257109"/>
    </source>
</evidence>
<dbReference type="Proteomes" id="UP000257109">
    <property type="component" value="Unassembled WGS sequence"/>
</dbReference>
<sequence>MNNGPVFNASSGTSLNPKKDSGDQHQTSGNPPPFVSLEERLRAIEGGDKYGLEAINLCLISDVGLPADFKTPEFDKWGVSTPAYI</sequence>
<keyword evidence="3" id="KW-1185">Reference proteome</keyword>
<dbReference type="EMBL" id="QJKJ01005620">
    <property type="protein sequence ID" value="RDX89630.1"/>
    <property type="molecule type" value="Genomic_DNA"/>
</dbReference>
<organism evidence="2 3">
    <name type="scientific">Mucuna pruriens</name>
    <name type="common">Velvet bean</name>
    <name type="synonym">Dolichos pruriens</name>
    <dbReference type="NCBI Taxonomy" id="157652"/>
    <lineage>
        <taxon>Eukaryota</taxon>
        <taxon>Viridiplantae</taxon>
        <taxon>Streptophyta</taxon>
        <taxon>Embryophyta</taxon>
        <taxon>Tracheophyta</taxon>
        <taxon>Spermatophyta</taxon>
        <taxon>Magnoliopsida</taxon>
        <taxon>eudicotyledons</taxon>
        <taxon>Gunneridae</taxon>
        <taxon>Pentapetalae</taxon>
        <taxon>rosids</taxon>
        <taxon>fabids</taxon>
        <taxon>Fabales</taxon>
        <taxon>Fabaceae</taxon>
        <taxon>Papilionoideae</taxon>
        <taxon>50 kb inversion clade</taxon>
        <taxon>NPAAA clade</taxon>
        <taxon>indigoferoid/millettioid clade</taxon>
        <taxon>Phaseoleae</taxon>
        <taxon>Mucuna</taxon>
    </lineage>
</organism>
<accession>A0A371GGJ4</accession>
<evidence type="ECO:0000313" key="2">
    <source>
        <dbReference type="EMBL" id="RDX89630.1"/>
    </source>
</evidence>
<reference evidence="2" key="1">
    <citation type="submission" date="2018-05" db="EMBL/GenBank/DDBJ databases">
        <title>Draft genome of Mucuna pruriens seed.</title>
        <authorList>
            <person name="Nnadi N.E."/>
            <person name="Vos R."/>
            <person name="Hasami M.H."/>
            <person name="Devisetty U.K."/>
            <person name="Aguiy J.C."/>
        </authorList>
    </citation>
    <scope>NUCLEOTIDE SEQUENCE [LARGE SCALE GENOMIC DNA]</scope>
    <source>
        <strain evidence="2">JCA_2017</strain>
    </source>
</reference>
<protein>
    <submittedName>
        <fullName evidence="2">Uncharacterized protein</fullName>
    </submittedName>
</protein>
<proteinExistence type="predicted"/>
<gene>
    <name evidence="2" type="ORF">CR513_28629</name>
</gene>
<comment type="caution">
    <text evidence="2">The sequence shown here is derived from an EMBL/GenBank/DDBJ whole genome shotgun (WGS) entry which is preliminary data.</text>
</comment>
<feature type="region of interest" description="Disordered" evidence="1">
    <location>
        <begin position="1"/>
        <end position="35"/>
    </location>
</feature>
<feature type="compositionally biased region" description="Polar residues" evidence="1">
    <location>
        <begin position="1"/>
        <end position="16"/>
    </location>
</feature>